<accession>A0A0B7KDQ2</accession>
<dbReference type="InterPro" id="IPR043131">
    <property type="entry name" value="BCAT-like_N"/>
</dbReference>
<dbReference type="GO" id="GO:0003824">
    <property type="term" value="F:catalytic activity"/>
    <property type="evidence" value="ECO:0007669"/>
    <property type="project" value="InterPro"/>
</dbReference>
<organism evidence="1">
    <name type="scientific">Bionectria ochroleuca</name>
    <name type="common">Gliocladium roseum</name>
    <dbReference type="NCBI Taxonomy" id="29856"/>
    <lineage>
        <taxon>Eukaryota</taxon>
        <taxon>Fungi</taxon>
        <taxon>Dikarya</taxon>
        <taxon>Ascomycota</taxon>
        <taxon>Pezizomycotina</taxon>
        <taxon>Sordariomycetes</taxon>
        <taxon>Hypocreomycetidae</taxon>
        <taxon>Hypocreales</taxon>
        <taxon>Bionectriaceae</taxon>
        <taxon>Clonostachys</taxon>
    </lineage>
</organism>
<sequence>MPISNTMAPQFHLLTTPRYDKQLLQARELPGGYAGWNFYQESPIYMWDYHHKRLLKGAKYFGWKDAVQALETHLDVDRFAKEIDSFVGPCPETPLRLRILLSPEGSVHMEKYDISATGLENLFPQSFHQASGPAPSETERGPKTTPMYTLVVDRERTKSSVHTRFKTTLRDVYDAARQRAQLTPAENVEVLLVNEDNGHVMEGSITTPYFFRGGRWVTPPVPRELSDVEGSGGQDGVSRRWALDCGLAVEEPVSAESLVDGEACWISNGARGFMCATVKLTDAQS</sequence>
<name>A0A0B7KDQ2_BIOOC</name>
<dbReference type="Gene3D" id="3.30.470.10">
    <property type="match status" value="1"/>
</dbReference>
<dbReference type="Pfam" id="PF01063">
    <property type="entry name" value="Aminotran_4"/>
    <property type="match status" value="1"/>
</dbReference>
<dbReference type="EMBL" id="CDPU01000033">
    <property type="protein sequence ID" value="CEO53060.1"/>
    <property type="molecule type" value="Genomic_DNA"/>
</dbReference>
<reference evidence="1" key="1">
    <citation type="submission" date="2015-01" db="EMBL/GenBank/DDBJ databases">
        <authorList>
            <person name="Durling Mikael"/>
        </authorList>
    </citation>
    <scope>NUCLEOTIDE SEQUENCE</scope>
</reference>
<dbReference type="InterPro" id="IPR001544">
    <property type="entry name" value="Aminotrans_IV"/>
</dbReference>
<dbReference type="AlphaFoldDB" id="A0A0B7KDQ2"/>
<proteinExistence type="predicted"/>
<protein>
    <recommendedName>
        <fullName evidence="2">Aminodeoxychorismate lyase</fullName>
    </recommendedName>
</protein>
<dbReference type="InterPro" id="IPR043132">
    <property type="entry name" value="BCAT-like_C"/>
</dbReference>
<evidence type="ECO:0000313" key="1">
    <source>
        <dbReference type="EMBL" id="CEO53060.1"/>
    </source>
</evidence>
<dbReference type="Gene3D" id="3.20.10.10">
    <property type="entry name" value="D-amino Acid Aminotransferase, subunit A, domain 2"/>
    <property type="match status" value="1"/>
</dbReference>
<dbReference type="SUPFAM" id="SSF56752">
    <property type="entry name" value="D-aminoacid aminotransferase-like PLP-dependent enzymes"/>
    <property type="match status" value="1"/>
</dbReference>
<dbReference type="InterPro" id="IPR036038">
    <property type="entry name" value="Aminotransferase-like"/>
</dbReference>
<evidence type="ECO:0008006" key="2">
    <source>
        <dbReference type="Google" id="ProtNLM"/>
    </source>
</evidence>
<gene>
    <name evidence="1" type="ORF">BN869_000009118_1</name>
</gene>